<dbReference type="InterPro" id="IPR050368">
    <property type="entry name" value="ClC-type_chloride_channel"/>
</dbReference>
<dbReference type="EMBL" id="AP025293">
    <property type="protein sequence ID" value="BDD00516.1"/>
    <property type="molecule type" value="Genomic_DNA"/>
</dbReference>
<keyword evidence="4 5" id="KW-0472">Membrane</keyword>
<protein>
    <submittedName>
        <fullName evidence="6">Voltage-gated chloride channel protein</fullName>
    </submittedName>
</protein>
<dbReference type="PANTHER" id="PTHR43427">
    <property type="entry name" value="CHLORIDE CHANNEL PROTEIN CLC-E"/>
    <property type="match status" value="1"/>
</dbReference>
<name>A0ABN6LC46_9BACT</name>
<evidence type="ECO:0000256" key="3">
    <source>
        <dbReference type="ARBA" id="ARBA00022989"/>
    </source>
</evidence>
<dbReference type="CDD" id="cd03682">
    <property type="entry name" value="ClC_sycA_like"/>
    <property type="match status" value="1"/>
</dbReference>
<keyword evidence="7" id="KW-1185">Reference proteome</keyword>
<dbReference type="Gene3D" id="1.10.3080.10">
    <property type="entry name" value="Clc chloride channel"/>
    <property type="match status" value="1"/>
</dbReference>
<dbReference type="Proteomes" id="UP001354989">
    <property type="component" value="Plasmid pPP1"/>
</dbReference>
<evidence type="ECO:0000256" key="1">
    <source>
        <dbReference type="ARBA" id="ARBA00004141"/>
    </source>
</evidence>
<evidence type="ECO:0000256" key="4">
    <source>
        <dbReference type="ARBA" id="ARBA00023136"/>
    </source>
</evidence>
<dbReference type="SUPFAM" id="SSF81340">
    <property type="entry name" value="Clc chloride channel"/>
    <property type="match status" value="1"/>
</dbReference>
<evidence type="ECO:0000313" key="6">
    <source>
        <dbReference type="EMBL" id="BDD00516.1"/>
    </source>
</evidence>
<evidence type="ECO:0000256" key="2">
    <source>
        <dbReference type="ARBA" id="ARBA00022692"/>
    </source>
</evidence>
<dbReference type="InterPro" id="IPR014743">
    <property type="entry name" value="Cl-channel_core"/>
</dbReference>
<dbReference type="Pfam" id="PF00654">
    <property type="entry name" value="Voltage_CLC"/>
    <property type="match status" value="1"/>
</dbReference>
<gene>
    <name evidence="6" type="ORF">PEPS_27960</name>
</gene>
<evidence type="ECO:0000313" key="7">
    <source>
        <dbReference type="Proteomes" id="UP001354989"/>
    </source>
</evidence>
<feature type="transmembrane region" description="Helical" evidence="5">
    <location>
        <begin position="274"/>
        <end position="290"/>
    </location>
</feature>
<dbReference type="InterPro" id="IPR001807">
    <property type="entry name" value="ClC"/>
</dbReference>
<keyword evidence="2 5" id="KW-0812">Transmembrane</keyword>
<feature type="transmembrane region" description="Helical" evidence="5">
    <location>
        <begin position="234"/>
        <end position="254"/>
    </location>
</feature>
<feature type="transmembrane region" description="Helical" evidence="5">
    <location>
        <begin position="394"/>
        <end position="415"/>
    </location>
</feature>
<accession>A0ABN6LC46</accession>
<sequence>MYIDLIKHIGYQIKLLVKWFLLIVPIAVIVGSLNAFFLWLLEEATGYRMSTYAHHSWIIYLLPLAGILIVWSYKKYGKNSAGGNNLIIDEIHEPGGGVPTRMAPFVLFSTVITHLFGGSAGREGTAVQIGGAIAQQFGKWYKLDEKDTKLILISGVAAGFGSVFGTPITGAIFALEVLAIGKIKYHAVIPALIASVVGNFVTIAWGISHEHLRLVNIAKEVNVQFNEDLHYDHIALLIGKIALAGIAFGFAGFLFGELTHKVKEVLTKVLKNQYLVPVVGAIFVIAVVKISGTYDYIGIGTSSYLPGGVCISSAFHAGGAKAYSWLMKLVMTAVTLGSGFKGGEVTPLFFVGATLGNTLAGVLNAPVALFAALGFIGVFSAATNTPMACTIMGVELFGSQYLLYFAVVCFVAYYFSGHTGIYTSQRVSAPKLIGRIPKEQGTLGQLRKEKKAFPLSNK</sequence>
<geneLocation type="plasmid" evidence="6 7">
    <name>pPP1</name>
</geneLocation>
<dbReference type="RefSeq" id="WP_332921533.1">
    <property type="nucleotide sequence ID" value="NZ_AP025293.1"/>
</dbReference>
<dbReference type="PANTHER" id="PTHR43427:SF12">
    <property type="entry name" value="CHLORIDE TRANSPORTER"/>
    <property type="match status" value="1"/>
</dbReference>
<feature type="transmembrane region" description="Helical" evidence="5">
    <location>
        <begin position="52"/>
        <end position="73"/>
    </location>
</feature>
<feature type="transmembrane region" description="Helical" evidence="5">
    <location>
        <begin position="296"/>
        <end position="315"/>
    </location>
</feature>
<feature type="transmembrane region" description="Helical" evidence="5">
    <location>
        <begin position="150"/>
        <end position="175"/>
    </location>
</feature>
<organism evidence="6 7">
    <name type="scientific">Persicobacter psychrovividus</name>
    <dbReference type="NCBI Taxonomy" id="387638"/>
    <lineage>
        <taxon>Bacteria</taxon>
        <taxon>Pseudomonadati</taxon>
        <taxon>Bacteroidota</taxon>
        <taxon>Cytophagia</taxon>
        <taxon>Cytophagales</taxon>
        <taxon>Persicobacteraceae</taxon>
        <taxon>Persicobacter</taxon>
    </lineage>
</organism>
<evidence type="ECO:0000256" key="5">
    <source>
        <dbReference type="SAM" id="Phobius"/>
    </source>
</evidence>
<proteinExistence type="predicted"/>
<keyword evidence="3 5" id="KW-1133">Transmembrane helix</keyword>
<keyword evidence="6" id="KW-0614">Plasmid</keyword>
<feature type="transmembrane region" description="Helical" evidence="5">
    <location>
        <begin position="20"/>
        <end position="40"/>
    </location>
</feature>
<comment type="subcellular location">
    <subcellularLocation>
        <location evidence="1">Membrane</location>
        <topology evidence="1">Multi-pass membrane protein</topology>
    </subcellularLocation>
</comment>
<reference evidence="6 7" key="1">
    <citation type="submission" date="2021-12" db="EMBL/GenBank/DDBJ databases">
        <title>Genome sequencing of bacteria with rrn-lacking chromosome and rrn-plasmid.</title>
        <authorList>
            <person name="Anda M."/>
            <person name="Iwasaki W."/>
        </authorList>
    </citation>
    <scope>NUCLEOTIDE SEQUENCE [LARGE SCALE GENOMIC DNA]</scope>
    <source>
        <strain evidence="6 7">NBRC 101262</strain>
        <plasmid evidence="6 7">pPP1</plasmid>
    </source>
</reference>
<feature type="transmembrane region" description="Helical" evidence="5">
    <location>
        <begin position="360"/>
        <end position="382"/>
    </location>
</feature>
<dbReference type="PRINTS" id="PR00762">
    <property type="entry name" value="CLCHANNEL"/>
</dbReference>
<feature type="transmembrane region" description="Helical" evidence="5">
    <location>
        <begin position="187"/>
        <end position="207"/>
    </location>
</feature>